<reference evidence="2 3" key="2">
    <citation type="submission" date="2019-08" db="EMBL/GenBank/DDBJ databases">
        <authorList>
            <person name="Henke P."/>
        </authorList>
    </citation>
    <scope>NUCLEOTIDE SEQUENCE [LARGE SCALE GENOMIC DNA]</scope>
    <source>
        <strain evidence="2">Phe10_nw2017</strain>
    </source>
</reference>
<gene>
    <name evidence="2" type="ORF">E3A20_08520</name>
</gene>
<dbReference type="EMBL" id="SRHE01000125">
    <property type="protein sequence ID" value="TWW10021.1"/>
    <property type="molecule type" value="Genomic_DNA"/>
</dbReference>
<reference evidence="2 3" key="1">
    <citation type="submission" date="2019-08" db="EMBL/GenBank/DDBJ databases">
        <title>100 year-old enigma solved: identification of Planctomyces bekefii, the type genus and species of the phylum Planctomycetes.</title>
        <authorList>
            <person name="Svetlana D.N."/>
            <person name="Overmann J."/>
        </authorList>
    </citation>
    <scope>NUCLEOTIDE SEQUENCE [LARGE SCALE GENOMIC DNA]</scope>
    <source>
        <strain evidence="2">Phe10_nw2017</strain>
    </source>
</reference>
<evidence type="ECO:0000256" key="1">
    <source>
        <dbReference type="SAM" id="MobiDB-lite"/>
    </source>
</evidence>
<organism evidence="2 3">
    <name type="scientific">Planctomyces bekefii</name>
    <dbReference type="NCBI Taxonomy" id="1653850"/>
    <lineage>
        <taxon>Bacteria</taxon>
        <taxon>Pseudomonadati</taxon>
        <taxon>Planctomycetota</taxon>
        <taxon>Planctomycetia</taxon>
        <taxon>Planctomycetales</taxon>
        <taxon>Planctomycetaceae</taxon>
        <taxon>Planctomyces</taxon>
    </lineage>
</organism>
<evidence type="ECO:0000313" key="3">
    <source>
        <dbReference type="Proteomes" id="UP000321083"/>
    </source>
</evidence>
<feature type="region of interest" description="Disordered" evidence="1">
    <location>
        <begin position="1"/>
        <end position="33"/>
    </location>
</feature>
<keyword evidence="3" id="KW-1185">Reference proteome</keyword>
<name>A0A5C6MAZ7_9PLAN</name>
<comment type="caution">
    <text evidence="2">The sequence shown here is derived from an EMBL/GenBank/DDBJ whole genome shotgun (WGS) entry which is preliminary data.</text>
</comment>
<dbReference type="Proteomes" id="UP000321083">
    <property type="component" value="Unassembled WGS sequence"/>
</dbReference>
<sequence>MERKNNSRNRVSNLRAVPNRDQSGSSKDGLSGEVMGVTLGDRVVFSEQAEVWSVRGMLKDGTLLKEPVGELSFILIPGTHEPAAAIVGYVAPKAPLTLAADEDILWPQIRSMIVQLGYDIDGYYASISFGGRSFCFEDFNPNR</sequence>
<dbReference type="AlphaFoldDB" id="A0A5C6MAZ7"/>
<accession>A0A5C6MAZ7</accession>
<protein>
    <submittedName>
        <fullName evidence="2">Uncharacterized protein</fullName>
    </submittedName>
</protein>
<proteinExistence type="predicted"/>
<evidence type="ECO:0000313" key="2">
    <source>
        <dbReference type="EMBL" id="TWW10021.1"/>
    </source>
</evidence>